<comment type="caution">
    <text evidence="2">The sequence shown here is derived from an EMBL/GenBank/DDBJ whole genome shotgun (WGS) entry which is preliminary data.</text>
</comment>
<organism evidence="2 3">
    <name type="scientific">Nephila pilipes</name>
    <name type="common">Giant wood spider</name>
    <name type="synonym">Nephila maculata</name>
    <dbReference type="NCBI Taxonomy" id="299642"/>
    <lineage>
        <taxon>Eukaryota</taxon>
        <taxon>Metazoa</taxon>
        <taxon>Ecdysozoa</taxon>
        <taxon>Arthropoda</taxon>
        <taxon>Chelicerata</taxon>
        <taxon>Arachnida</taxon>
        <taxon>Araneae</taxon>
        <taxon>Araneomorphae</taxon>
        <taxon>Entelegynae</taxon>
        <taxon>Araneoidea</taxon>
        <taxon>Nephilidae</taxon>
        <taxon>Nephila</taxon>
    </lineage>
</organism>
<feature type="compositionally biased region" description="Gly residues" evidence="1">
    <location>
        <begin position="1"/>
        <end position="11"/>
    </location>
</feature>
<name>A0A8X6QE60_NEPPI</name>
<dbReference type="Proteomes" id="UP000887013">
    <property type="component" value="Unassembled WGS sequence"/>
</dbReference>
<gene>
    <name evidence="2" type="ORF">NPIL_568481</name>
</gene>
<evidence type="ECO:0000313" key="3">
    <source>
        <dbReference type="Proteomes" id="UP000887013"/>
    </source>
</evidence>
<proteinExistence type="predicted"/>
<keyword evidence="3" id="KW-1185">Reference proteome</keyword>
<accession>A0A8X6QE60</accession>
<evidence type="ECO:0000256" key="1">
    <source>
        <dbReference type="SAM" id="MobiDB-lite"/>
    </source>
</evidence>
<protein>
    <submittedName>
        <fullName evidence="2">Uncharacterized protein</fullName>
    </submittedName>
</protein>
<feature type="compositionally biased region" description="Basic and acidic residues" evidence="1">
    <location>
        <begin position="13"/>
        <end position="23"/>
    </location>
</feature>
<reference evidence="2" key="1">
    <citation type="submission" date="2020-08" db="EMBL/GenBank/DDBJ databases">
        <title>Multicomponent nature underlies the extraordinary mechanical properties of spider dragline silk.</title>
        <authorList>
            <person name="Kono N."/>
            <person name="Nakamura H."/>
            <person name="Mori M."/>
            <person name="Yoshida Y."/>
            <person name="Ohtoshi R."/>
            <person name="Malay A.D."/>
            <person name="Moran D.A.P."/>
            <person name="Tomita M."/>
            <person name="Numata K."/>
            <person name="Arakawa K."/>
        </authorList>
    </citation>
    <scope>NUCLEOTIDE SEQUENCE</scope>
</reference>
<feature type="region of interest" description="Disordered" evidence="1">
    <location>
        <begin position="1"/>
        <end position="27"/>
    </location>
</feature>
<sequence length="154" mass="17213">MATSGPLGGAKIGPHDPPGKKSGPDPAIIYRVRGSRLDSYAFSIPQHAENIPSPLTLRLWRKNRHPANAKKDVMIGSRKKDKKNLQGRDSTYRILVAKDRAYLTTSRVPFSVRSCSITMQACLEGKVERTITFHIFWVRAFGNRVCQLCQESCS</sequence>
<evidence type="ECO:0000313" key="2">
    <source>
        <dbReference type="EMBL" id="GFU13705.1"/>
    </source>
</evidence>
<dbReference type="AlphaFoldDB" id="A0A8X6QE60"/>
<dbReference type="EMBL" id="BMAW01029779">
    <property type="protein sequence ID" value="GFU13705.1"/>
    <property type="molecule type" value="Genomic_DNA"/>
</dbReference>